<dbReference type="Gene3D" id="3.40.630.30">
    <property type="match status" value="2"/>
</dbReference>
<evidence type="ECO:0000313" key="3">
    <source>
        <dbReference type="Proteomes" id="UP000297729"/>
    </source>
</evidence>
<proteinExistence type="predicted"/>
<sequence length="367" mass="41274">MNSLIEEAGEPAATLRSAPAAPGPLTLHLMQARDMARWDAFVQTCPEATFFHRSGWRRAIEQAFGHRTWFYFVEQDGQIQGVLPLAQVKSRLFGHTLAALPFCVYGGIAANTPQARAMLDAAALKLAAELGAGHLEYRGIRAAHGDDPAWQRKPIYVTFRKPISASHEDNMNAIPRKQRAMVRKGIKCGLRGEVDQTVDRFFTAYATSVHRLGTPVFPKKWFRLLKEEFGDDCEVRVILRGDELVAGVLSFFFRGEVLPYYGGGMDVAREVAGNDFMYWNLMEAAVERGCRSFDFGRSKLGTGAYDFKHNWGFPAEPLEYEYRLQAAEAVPENNPLNPKYRMFIKLWRKLPLGLANQLGPHIVKHLG</sequence>
<organism evidence="2 3">
    <name type="scientific">Duganella callida</name>
    <dbReference type="NCBI Taxonomy" id="2561932"/>
    <lineage>
        <taxon>Bacteria</taxon>
        <taxon>Pseudomonadati</taxon>
        <taxon>Pseudomonadota</taxon>
        <taxon>Betaproteobacteria</taxon>
        <taxon>Burkholderiales</taxon>
        <taxon>Oxalobacteraceae</taxon>
        <taxon>Telluria group</taxon>
        <taxon>Duganella</taxon>
    </lineage>
</organism>
<dbReference type="NCBIfam" id="TIGR03019">
    <property type="entry name" value="pepcterm_femAB"/>
    <property type="match status" value="1"/>
</dbReference>
<protein>
    <submittedName>
        <fullName evidence="2">FemAB family PEP-CTERM system-associated protein</fullName>
    </submittedName>
</protein>
<evidence type="ECO:0000259" key="1">
    <source>
        <dbReference type="Pfam" id="PF13480"/>
    </source>
</evidence>
<dbReference type="InterPro" id="IPR050644">
    <property type="entry name" value="PG_Glycine_Bridge_Synth"/>
</dbReference>
<dbReference type="RefSeq" id="WP_135204576.1">
    <property type="nucleotide sequence ID" value="NZ_SPVG01000257.1"/>
</dbReference>
<feature type="domain" description="BioF2-like acetyltransferase" evidence="1">
    <location>
        <begin position="191"/>
        <end position="308"/>
    </location>
</feature>
<dbReference type="Proteomes" id="UP000297729">
    <property type="component" value="Unassembled WGS sequence"/>
</dbReference>
<keyword evidence="3" id="KW-1185">Reference proteome</keyword>
<comment type="caution">
    <text evidence="2">The sequence shown here is derived from an EMBL/GenBank/DDBJ whole genome shotgun (WGS) entry which is preliminary data.</text>
</comment>
<dbReference type="InterPro" id="IPR017469">
    <property type="entry name" value="PEP-CTERM_FemAB-rel"/>
</dbReference>
<dbReference type="AlphaFoldDB" id="A0A4Y9S5Y1"/>
<dbReference type="EMBL" id="SPVG01000257">
    <property type="protein sequence ID" value="TFW15419.1"/>
    <property type="molecule type" value="Genomic_DNA"/>
</dbReference>
<dbReference type="Pfam" id="PF13480">
    <property type="entry name" value="Acetyltransf_6"/>
    <property type="match status" value="1"/>
</dbReference>
<accession>A0A4Y9S5Y1</accession>
<dbReference type="PANTHER" id="PTHR36174:SF1">
    <property type="entry name" value="LIPID II:GLYCINE GLYCYLTRANSFERASE"/>
    <property type="match status" value="1"/>
</dbReference>
<dbReference type="SUPFAM" id="SSF55729">
    <property type="entry name" value="Acyl-CoA N-acyltransferases (Nat)"/>
    <property type="match status" value="2"/>
</dbReference>
<reference evidence="2 3" key="1">
    <citation type="submission" date="2019-03" db="EMBL/GenBank/DDBJ databases">
        <title>Draft Genome Sequence of Duganella callidus sp. nov., a Novel Duganella Species Isolated from Cultivated Soil.</title>
        <authorList>
            <person name="Raths R."/>
            <person name="Peta V."/>
            <person name="Bucking H."/>
        </authorList>
    </citation>
    <scope>NUCLEOTIDE SEQUENCE [LARGE SCALE GENOMIC DNA]</scope>
    <source>
        <strain evidence="2 3">DN04</strain>
    </source>
</reference>
<evidence type="ECO:0000313" key="2">
    <source>
        <dbReference type="EMBL" id="TFW15419.1"/>
    </source>
</evidence>
<dbReference type="InterPro" id="IPR038740">
    <property type="entry name" value="BioF2-like_GNAT_dom"/>
</dbReference>
<dbReference type="PANTHER" id="PTHR36174">
    <property type="entry name" value="LIPID II:GLYCINE GLYCYLTRANSFERASE"/>
    <property type="match status" value="1"/>
</dbReference>
<dbReference type="InterPro" id="IPR016181">
    <property type="entry name" value="Acyl_CoA_acyltransferase"/>
</dbReference>
<gene>
    <name evidence="2" type="ORF">E4L98_26710</name>
</gene>
<name>A0A4Y9S5Y1_9BURK</name>
<dbReference type="OrthoDB" id="9773932at2"/>